<name>A0AAD6STP8_9AGAR</name>
<gene>
    <name evidence="7" type="ORF">C8F04DRAFT_657645</name>
</gene>
<evidence type="ECO:0000313" key="7">
    <source>
        <dbReference type="EMBL" id="KAJ7032358.1"/>
    </source>
</evidence>
<evidence type="ECO:0000313" key="8">
    <source>
        <dbReference type="Proteomes" id="UP001218188"/>
    </source>
</evidence>
<protein>
    <submittedName>
        <fullName evidence="7">FAD-binding domain-containing protein</fullName>
    </submittedName>
</protein>
<proteinExistence type="inferred from homology"/>
<dbReference type="InterPro" id="IPR016166">
    <property type="entry name" value="FAD-bd_PCMH"/>
</dbReference>
<evidence type="ECO:0000256" key="5">
    <source>
        <dbReference type="SAM" id="SignalP"/>
    </source>
</evidence>
<dbReference type="PROSITE" id="PS51387">
    <property type="entry name" value="FAD_PCMH"/>
    <property type="match status" value="1"/>
</dbReference>
<dbReference type="PANTHER" id="PTHR42973">
    <property type="entry name" value="BINDING OXIDOREDUCTASE, PUTATIVE (AFU_ORTHOLOGUE AFUA_1G17690)-RELATED"/>
    <property type="match status" value="1"/>
</dbReference>
<comment type="similarity">
    <text evidence="1">Belongs to the oxygen-dependent FAD-linked oxidoreductase family.</text>
</comment>
<evidence type="ECO:0000259" key="6">
    <source>
        <dbReference type="PROSITE" id="PS51387"/>
    </source>
</evidence>
<dbReference type="GO" id="GO:0016491">
    <property type="term" value="F:oxidoreductase activity"/>
    <property type="evidence" value="ECO:0007669"/>
    <property type="project" value="UniProtKB-KW"/>
</dbReference>
<dbReference type="Pfam" id="PF01565">
    <property type="entry name" value="FAD_binding_4"/>
    <property type="match status" value="1"/>
</dbReference>
<evidence type="ECO:0000256" key="3">
    <source>
        <dbReference type="ARBA" id="ARBA00022827"/>
    </source>
</evidence>
<keyword evidence="2" id="KW-0285">Flavoprotein</keyword>
<keyword evidence="5" id="KW-0732">Signal</keyword>
<keyword evidence="4" id="KW-0560">Oxidoreductase</keyword>
<dbReference type="InterPro" id="IPR006094">
    <property type="entry name" value="Oxid_FAD_bind_N"/>
</dbReference>
<dbReference type="AlphaFoldDB" id="A0AAD6STP8"/>
<dbReference type="EMBL" id="JARJCM010000073">
    <property type="protein sequence ID" value="KAJ7032358.1"/>
    <property type="molecule type" value="Genomic_DNA"/>
</dbReference>
<sequence length="493" mass="52328">MLLSNIISLLACVVTVAGQISPTNSTAVNAQTAAAQACAELQSDLGSTIVEASGAEYNATSQGPWSLFNSLDRPTCIVYPRTATHVQLAMASIFQHKSHYAVQAGAHSPMIGWNSINDGVLISFANMTSTSYNPVTDTVTVQPGVHWGDAMAAVEAYGVSVLGGRASDIGTGLLLGGGISFISPLYGWSADSIKEMDVVLVTGQLVTANATNTYADLFHALKGGANRFGIVTRYKLNAIHTGTKDNKNWFSGIIVYPGSSSVALSKASARYIREVTDPKAVVILNTINLTAVDANTVYLFYNGAGLPPGIFGDFLSIPRTSQTLSPLSYYDMSNLISGAARGNGQQFGASSWVGDESTFLEGYNHLVNFTQTFAADLLSSYLIISPIPQSQWAATASRSPNAIGDPGVAYATINFNLIYPTGLTIRPKDVNNGFKLLLSQTPPSPGLPLYVNECDASQNVFGTYPNFATLQKTYAKYDPLRFNVEHTVGPIGL</sequence>
<dbReference type="PANTHER" id="PTHR42973:SF13">
    <property type="entry name" value="FAD-BINDING PCMH-TYPE DOMAIN-CONTAINING PROTEIN"/>
    <property type="match status" value="1"/>
</dbReference>
<feature type="signal peptide" evidence="5">
    <location>
        <begin position="1"/>
        <end position="18"/>
    </location>
</feature>
<keyword evidence="3" id="KW-0274">FAD</keyword>
<feature type="domain" description="FAD-binding PCMH-type" evidence="6">
    <location>
        <begin position="70"/>
        <end position="241"/>
    </location>
</feature>
<dbReference type="InterPro" id="IPR036318">
    <property type="entry name" value="FAD-bd_PCMH-like_sf"/>
</dbReference>
<feature type="chain" id="PRO_5042135254" evidence="5">
    <location>
        <begin position="19"/>
        <end position="493"/>
    </location>
</feature>
<keyword evidence="8" id="KW-1185">Reference proteome</keyword>
<dbReference type="InterPro" id="IPR050416">
    <property type="entry name" value="FAD-linked_Oxidoreductase"/>
</dbReference>
<dbReference type="SUPFAM" id="SSF56176">
    <property type="entry name" value="FAD-binding/transporter-associated domain-like"/>
    <property type="match status" value="1"/>
</dbReference>
<evidence type="ECO:0000256" key="2">
    <source>
        <dbReference type="ARBA" id="ARBA00022630"/>
    </source>
</evidence>
<dbReference type="Proteomes" id="UP001218188">
    <property type="component" value="Unassembled WGS sequence"/>
</dbReference>
<evidence type="ECO:0000256" key="1">
    <source>
        <dbReference type="ARBA" id="ARBA00005466"/>
    </source>
</evidence>
<accession>A0AAD6STP8</accession>
<dbReference type="Gene3D" id="3.30.465.10">
    <property type="match status" value="1"/>
</dbReference>
<reference evidence="7" key="1">
    <citation type="submission" date="2023-03" db="EMBL/GenBank/DDBJ databases">
        <title>Massive genome expansion in bonnet fungi (Mycena s.s.) driven by repeated elements and novel gene families across ecological guilds.</title>
        <authorList>
            <consortium name="Lawrence Berkeley National Laboratory"/>
            <person name="Harder C.B."/>
            <person name="Miyauchi S."/>
            <person name="Viragh M."/>
            <person name="Kuo A."/>
            <person name="Thoen E."/>
            <person name="Andreopoulos B."/>
            <person name="Lu D."/>
            <person name="Skrede I."/>
            <person name="Drula E."/>
            <person name="Henrissat B."/>
            <person name="Morin E."/>
            <person name="Kohler A."/>
            <person name="Barry K."/>
            <person name="LaButti K."/>
            <person name="Morin E."/>
            <person name="Salamov A."/>
            <person name="Lipzen A."/>
            <person name="Mereny Z."/>
            <person name="Hegedus B."/>
            <person name="Baldrian P."/>
            <person name="Stursova M."/>
            <person name="Weitz H."/>
            <person name="Taylor A."/>
            <person name="Grigoriev I.V."/>
            <person name="Nagy L.G."/>
            <person name="Martin F."/>
            <person name="Kauserud H."/>
        </authorList>
    </citation>
    <scope>NUCLEOTIDE SEQUENCE</scope>
    <source>
        <strain evidence="7">CBHHK200</strain>
    </source>
</reference>
<organism evidence="7 8">
    <name type="scientific">Mycena alexandri</name>
    <dbReference type="NCBI Taxonomy" id="1745969"/>
    <lineage>
        <taxon>Eukaryota</taxon>
        <taxon>Fungi</taxon>
        <taxon>Dikarya</taxon>
        <taxon>Basidiomycota</taxon>
        <taxon>Agaricomycotina</taxon>
        <taxon>Agaricomycetes</taxon>
        <taxon>Agaricomycetidae</taxon>
        <taxon>Agaricales</taxon>
        <taxon>Marasmiineae</taxon>
        <taxon>Mycenaceae</taxon>
        <taxon>Mycena</taxon>
    </lineage>
</organism>
<comment type="caution">
    <text evidence="7">The sequence shown here is derived from an EMBL/GenBank/DDBJ whole genome shotgun (WGS) entry which is preliminary data.</text>
</comment>
<dbReference type="GO" id="GO:0071949">
    <property type="term" value="F:FAD binding"/>
    <property type="evidence" value="ECO:0007669"/>
    <property type="project" value="InterPro"/>
</dbReference>
<evidence type="ECO:0000256" key="4">
    <source>
        <dbReference type="ARBA" id="ARBA00023002"/>
    </source>
</evidence>
<dbReference type="InterPro" id="IPR016169">
    <property type="entry name" value="FAD-bd_PCMH_sub2"/>
</dbReference>